<protein>
    <recommendedName>
        <fullName evidence="1">Restriction endonuclease type IV Mrr domain-containing protein</fullName>
    </recommendedName>
</protein>
<keyword evidence="3" id="KW-1185">Reference proteome</keyword>
<evidence type="ECO:0000313" key="2">
    <source>
        <dbReference type="EMBL" id="QNE77337.1"/>
    </source>
</evidence>
<name>A0A7G7BPS2_9ACTN</name>
<dbReference type="GO" id="GO:0004519">
    <property type="term" value="F:endonuclease activity"/>
    <property type="evidence" value="ECO:0007669"/>
    <property type="project" value="InterPro"/>
</dbReference>
<gene>
    <name evidence="2" type="ORF">F0344_24510</name>
</gene>
<proteinExistence type="predicted"/>
<evidence type="ECO:0000259" key="1">
    <source>
        <dbReference type="Pfam" id="PF04471"/>
    </source>
</evidence>
<dbReference type="Proteomes" id="UP000515307">
    <property type="component" value="Chromosome"/>
</dbReference>
<accession>A0A7G7BPS2</accession>
<sequence length="318" mass="35952">MVKSAIDREKALLDFTELPKDGEGFELLVRDVAMLLGFKARWTGRGPDGGRDLLLEEPGSPLLGGKIRYWLVSCKHMAHANGGMGRSVGLDDIGADGGIIDAVTQHQAQGYLLACSTQPSSAVVTRLEAIERNKGIPVHVWDSADIERALDTEKGWPIAQRFLPTSVGGWRIINTGESNEFTGVTRGYYIKFANRDDSRLHTSIMDDCFDLIESVQLPERDELRPRAVYYDDRYTRLYWQLDYLHERLADDPAISETSMRCLAKHLVKVFDQSDTMMGVDIDFLIKARSVSRHSDSYDPDHYTFYKKVRPEPFGPWGY</sequence>
<evidence type="ECO:0000313" key="3">
    <source>
        <dbReference type="Proteomes" id="UP000515307"/>
    </source>
</evidence>
<dbReference type="Pfam" id="PF04471">
    <property type="entry name" value="Mrr_cat"/>
    <property type="match status" value="1"/>
</dbReference>
<dbReference type="RefSeq" id="WP_185300815.1">
    <property type="nucleotide sequence ID" value="NZ_CP045702.1"/>
</dbReference>
<reference evidence="3" key="1">
    <citation type="submission" date="2019-10" db="EMBL/GenBank/DDBJ databases">
        <title>Antimicrobial potential of Antarctic Bacteria.</title>
        <authorList>
            <person name="Benaud N."/>
            <person name="Edwards R.J."/>
            <person name="Ferrari B.C."/>
        </authorList>
    </citation>
    <scope>NUCLEOTIDE SEQUENCE [LARGE SCALE GENOMIC DNA]</scope>
    <source>
        <strain evidence="3">NBSH44</strain>
    </source>
</reference>
<dbReference type="InterPro" id="IPR007560">
    <property type="entry name" value="Restrct_endonuc_IV_Mrr"/>
</dbReference>
<dbReference type="KEGG" id="sfiy:F0344_24510"/>
<feature type="domain" description="Restriction endonuclease type IV Mrr" evidence="1">
    <location>
        <begin position="21"/>
        <end position="116"/>
    </location>
</feature>
<dbReference type="EMBL" id="CP045702">
    <property type="protein sequence ID" value="QNE77337.1"/>
    <property type="molecule type" value="Genomic_DNA"/>
</dbReference>
<dbReference type="GO" id="GO:0003677">
    <property type="term" value="F:DNA binding"/>
    <property type="evidence" value="ECO:0007669"/>
    <property type="project" value="InterPro"/>
</dbReference>
<organism evidence="2 3">
    <name type="scientific">Streptomyces finlayi</name>
    <dbReference type="NCBI Taxonomy" id="67296"/>
    <lineage>
        <taxon>Bacteria</taxon>
        <taxon>Bacillati</taxon>
        <taxon>Actinomycetota</taxon>
        <taxon>Actinomycetes</taxon>
        <taxon>Kitasatosporales</taxon>
        <taxon>Streptomycetaceae</taxon>
        <taxon>Streptomyces</taxon>
    </lineage>
</organism>
<dbReference type="AlphaFoldDB" id="A0A7G7BPS2"/>
<dbReference type="GO" id="GO:0009307">
    <property type="term" value="P:DNA restriction-modification system"/>
    <property type="evidence" value="ECO:0007669"/>
    <property type="project" value="InterPro"/>
</dbReference>